<gene>
    <name evidence="3" type="ORF">ACKI18_43800</name>
</gene>
<reference evidence="3 4" key="1">
    <citation type="submission" date="2024-12" db="EMBL/GenBank/DDBJ databases">
        <title>Forecasting of Potato common scab and diversities of Pathogenic streptomyces spp. in china.</title>
        <authorList>
            <person name="Handique U."/>
            <person name="Wu J."/>
        </authorList>
    </citation>
    <scope>NUCLEOTIDE SEQUENCE [LARGE SCALE GENOMIC DNA]</scope>
    <source>
        <strain evidence="3 4">ZRIMU1530</strain>
    </source>
</reference>
<organism evidence="3 4">
    <name type="scientific">Streptomyces niveiscabiei</name>
    <dbReference type="NCBI Taxonomy" id="164115"/>
    <lineage>
        <taxon>Bacteria</taxon>
        <taxon>Bacillati</taxon>
        <taxon>Actinomycetota</taxon>
        <taxon>Actinomycetes</taxon>
        <taxon>Kitasatosporales</taxon>
        <taxon>Streptomycetaceae</taxon>
        <taxon>Streptomyces</taxon>
    </lineage>
</organism>
<dbReference type="InterPro" id="IPR045450">
    <property type="entry name" value="VMAP_C"/>
</dbReference>
<dbReference type="InterPro" id="IPR009003">
    <property type="entry name" value="Peptidase_S1_PA"/>
</dbReference>
<feature type="domain" description="vWA-MoxR associated protein C-terminal" evidence="2">
    <location>
        <begin position="452"/>
        <end position="674"/>
    </location>
</feature>
<evidence type="ECO:0000259" key="2">
    <source>
        <dbReference type="Pfam" id="PF20028"/>
    </source>
</evidence>
<proteinExistence type="predicted"/>
<protein>
    <submittedName>
        <fullName evidence="3">Trypsin-like serine protease</fullName>
    </submittedName>
</protein>
<accession>A0ABW9I5J1</accession>
<evidence type="ECO:0000313" key="4">
    <source>
        <dbReference type="Proteomes" id="UP001631957"/>
    </source>
</evidence>
<comment type="caution">
    <text evidence="3">The sequence shown here is derived from an EMBL/GenBank/DDBJ whole genome shotgun (WGS) entry which is preliminary data.</text>
</comment>
<dbReference type="InterPro" id="IPR043504">
    <property type="entry name" value="Peptidase_S1_PA_chymotrypsin"/>
</dbReference>
<dbReference type="Pfam" id="PF20028">
    <property type="entry name" value="VMAP-C"/>
    <property type="match status" value="1"/>
</dbReference>
<dbReference type="EMBL" id="JBJVNI010000037">
    <property type="protein sequence ID" value="MFM9615595.1"/>
    <property type="molecule type" value="Genomic_DNA"/>
</dbReference>
<sequence length="697" mass="76770">MDPRRLALIRSGDGSRRTVGSGYLVAPRLVLTARHALIDRTTGRFWPKTKVYVGHERDGERIGTSAERLWVHPEGLDIALLRLDEEIDLPDPVRWGRPEGRAPLPYEGLGYPWASRNGDLREPEHLRGFLPVLSGGKDRYVLDQTPAPAPREGGNAWGGASGAAIFCGGHLVCVVTEEDQAYGARRLIAVPVSSFATDGAFTEHLGGCPQLEPIGAPLPRAEAERTPTEREMEKLLRPLFPDAGTREEHGRELARQLGYDSTGYAPDTADLAALALTHPRALATLSETLAQHAANRTALTALLDRARKLGWGALLSLNEYGDLLTLLRGSRADDPTLMSRAAREALPYAVLPEALNQPRLDEDQLADVIVGLEELSGEGTPALLRAVEYVAAASGRRQELRAWSGAVADRLGVHRDALAERRADAERWAERPASPVARIVLNLERDKEAGEERYRCRILLVRDDGTHRVLKETESASKSPQEVATCLSEAVFAVREEPGQGDTVPWVTVEVDRDGLQRAVDEWVPGAVDDILQARPIGADYRVSLSCPEFRTRSEQDQKRRWRNGRQLTLVVDPACEGTRHLQHLLSTDHRDTARVVLHGPADQRRPMLLVALALGAPVVLWDRDASGHEDSVRLGDLAPTGDLDELPERVRRFRSDTAARWGERRARPALVWEPEERHPRSGSLLLADPARGTNAS</sequence>
<dbReference type="RefSeq" id="WP_109363100.1">
    <property type="nucleotide sequence ID" value="NZ_JBJVNI010000037.1"/>
</dbReference>
<dbReference type="SUPFAM" id="SSF50494">
    <property type="entry name" value="Trypsin-like serine proteases"/>
    <property type="match status" value="1"/>
</dbReference>
<keyword evidence="4" id="KW-1185">Reference proteome</keyword>
<dbReference type="Gene3D" id="2.40.10.10">
    <property type="entry name" value="Trypsin-like serine proteases"/>
    <property type="match status" value="1"/>
</dbReference>
<evidence type="ECO:0000313" key="3">
    <source>
        <dbReference type="EMBL" id="MFM9615595.1"/>
    </source>
</evidence>
<dbReference type="Proteomes" id="UP001631957">
    <property type="component" value="Unassembled WGS sequence"/>
</dbReference>
<evidence type="ECO:0000256" key="1">
    <source>
        <dbReference type="SAM" id="MobiDB-lite"/>
    </source>
</evidence>
<name>A0ABW9I5J1_9ACTN</name>
<feature type="region of interest" description="Disordered" evidence="1">
    <location>
        <begin position="666"/>
        <end position="697"/>
    </location>
</feature>